<proteinExistence type="predicted"/>
<dbReference type="GO" id="GO:0008270">
    <property type="term" value="F:zinc ion binding"/>
    <property type="evidence" value="ECO:0007669"/>
    <property type="project" value="UniProtKB-KW"/>
</dbReference>
<dbReference type="AlphaFoldDB" id="A0AAV8U1G1"/>
<evidence type="ECO:0000256" key="3">
    <source>
        <dbReference type="ARBA" id="ARBA00022833"/>
    </source>
</evidence>
<dbReference type="InterPro" id="IPR011016">
    <property type="entry name" value="Znf_RING-CH"/>
</dbReference>
<gene>
    <name evidence="6" type="ORF">K2173_027291</name>
</gene>
<organism evidence="6 7">
    <name type="scientific">Erythroxylum novogranatense</name>
    <dbReference type="NCBI Taxonomy" id="1862640"/>
    <lineage>
        <taxon>Eukaryota</taxon>
        <taxon>Viridiplantae</taxon>
        <taxon>Streptophyta</taxon>
        <taxon>Embryophyta</taxon>
        <taxon>Tracheophyta</taxon>
        <taxon>Spermatophyta</taxon>
        <taxon>Magnoliopsida</taxon>
        <taxon>eudicotyledons</taxon>
        <taxon>Gunneridae</taxon>
        <taxon>Pentapetalae</taxon>
        <taxon>rosids</taxon>
        <taxon>fabids</taxon>
        <taxon>Malpighiales</taxon>
        <taxon>Erythroxylaceae</taxon>
        <taxon>Erythroxylum</taxon>
    </lineage>
</organism>
<dbReference type="SUPFAM" id="SSF57850">
    <property type="entry name" value="RING/U-box"/>
    <property type="match status" value="1"/>
</dbReference>
<evidence type="ECO:0000313" key="7">
    <source>
        <dbReference type="Proteomes" id="UP001159364"/>
    </source>
</evidence>
<evidence type="ECO:0000256" key="1">
    <source>
        <dbReference type="ARBA" id="ARBA00022723"/>
    </source>
</evidence>
<accession>A0AAV8U1G1</accession>
<dbReference type="PROSITE" id="PS50089">
    <property type="entry name" value="ZF_RING_2"/>
    <property type="match status" value="1"/>
</dbReference>
<dbReference type="EMBL" id="JAIWQS010000002">
    <property type="protein sequence ID" value="KAJ8772114.1"/>
    <property type="molecule type" value="Genomic_DNA"/>
</dbReference>
<dbReference type="PANTHER" id="PTHR45931">
    <property type="entry name" value="SI:CH211-59O9.10"/>
    <property type="match status" value="1"/>
</dbReference>
<reference evidence="6 7" key="1">
    <citation type="submission" date="2021-09" db="EMBL/GenBank/DDBJ databases">
        <title>Genomic insights and catalytic innovation underlie evolution of tropane alkaloids biosynthesis.</title>
        <authorList>
            <person name="Wang Y.-J."/>
            <person name="Tian T."/>
            <person name="Huang J.-P."/>
            <person name="Huang S.-X."/>
        </authorList>
    </citation>
    <scope>NUCLEOTIDE SEQUENCE [LARGE SCALE GENOMIC DNA]</scope>
    <source>
        <strain evidence="6">KIB-2018</strain>
        <tissue evidence="6">Leaf</tissue>
    </source>
</reference>
<dbReference type="GO" id="GO:0061630">
    <property type="term" value="F:ubiquitin protein ligase activity"/>
    <property type="evidence" value="ECO:0007669"/>
    <property type="project" value="TreeGrafter"/>
</dbReference>
<comment type="caution">
    <text evidence="6">The sequence shown here is derived from an EMBL/GenBank/DDBJ whole genome shotgun (WGS) entry which is preliminary data.</text>
</comment>
<evidence type="ECO:0000256" key="2">
    <source>
        <dbReference type="ARBA" id="ARBA00022771"/>
    </source>
</evidence>
<dbReference type="GO" id="GO:0006511">
    <property type="term" value="P:ubiquitin-dependent protein catabolic process"/>
    <property type="evidence" value="ECO:0007669"/>
    <property type="project" value="TreeGrafter"/>
</dbReference>
<sequence length="210" mass="23630">MASTTTIANLGSTRVHKATLTQRGVLPEIDDNNVDTSQPRFYMYFNFHRDGVLMFTGDNIEAEYPFRDRRRTTLEILAAFLTIQSYALATCGMRFLGWVRTLSELRGLATSGFQLVSTLKVLVSETVVVEESECEGVSESVLEKLAAESFYAGNGETNEHDNCVICLDEFSGETALTRMPCSHVFHQSCLFRWLRNSNSCPLCREKVDQD</sequence>
<keyword evidence="1" id="KW-0479">Metal-binding</keyword>
<keyword evidence="7" id="KW-1185">Reference proteome</keyword>
<dbReference type="InterPro" id="IPR013083">
    <property type="entry name" value="Znf_RING/FYVE/PHD"/>
</dbReference>
<dbReference type="Gene3D" id="3.30.40.10">
    <property type="entry name" value="Zinc/RING finger domain, C3HC4 (zinc finger)"/>
    <property type="match status" value="1"/>
</dbReference>
<dbReference type="SMART" id="SM00744">
    <property type="entry name" value="RINGv"/>
    <property type="match status" value="1"/>
</dbReference>
<dbReference type="SMART" id="SM00184">
    <property type="entry name" value="RING"/>
    <property type="match status" value="1"/>
</dbReference>
<dbReference type="InterPro" id="IPR001841">
    <property type="entry name" value="Znf_RING"/>
</dbReference>
<keyword evidence="3" id="KW-0862">Zinc</keyword>
<feature type="domain" description="RING-type" evidence="5">
    <location>
        <begin position="163"/>
        <end position="204"/>
    </location>
</feature>
<evidence type="ECO:0000256" key="4">
    <source>
        <dbReference type="PROSITE-ProRule" id="PRU00175"/>
    </source>
</evidence>
<dbReference type="InterPro" id="IPR051834">
    <property type="entry name" value="RING_finger_E3_ligase"/>
</dbReference>
<protein>
    <recommendedName>
        <fullName evidence="5">RING-type domain-containing protein</fullName>
    </recommendedName>
</protein>
<evidence type="ECO:0000259" key="5">
    <source>
        <dbReference type="PROSITE" id="PS50089"/>
    </source>
</evidence>
<evidence type="ECO:0000313" key="6">
    <source>
        <dbReference type="EMBL" id="KAJ8772114.1"/>
    </source>
</evidence>
<dbReference type="Pfam" id="PF13639">
    <property type="entry name" value="zf-RING_2"/>
    <property type="match status" value="1"/>
</dbReference>
<name>A0AAV8U1G1_9ROSI</name>
<dbReference type="Proteomes" id="UP001159364">
    <property type="component" value="Linkage Group LG02"/>
</dbReference>
<keyword evidence="2 4" id="KW-0863">Zinc-finger</keyword>
<dbReference type="PANTHER" id="PTHR45931:SF16">
    <property type="entry name" value="RING_U-BOX SUPERFAMILY PROTEIN"/>
    <property type="match status" value="1"/>
</dbReference>
<dbReference type="GO" id="GO:0005634">
    <property type="term" value="C:nucleus"/>
    <property type="evidence" value="ECO:0007669"/>
    <property type="project" value="TreeGrafter"/>
</dbReference>
<dbReference type="CDD" id="cd16454">
    <property type="entry name" value="RING-H2_PA-TM-RING"/>
    <property type="match status" value="1"/>
</dbReference>